<keyword evidence="1" id="KW-0732">Signal</keyword>
<dbReference type="OrthoDB" id="9907340at2"/>
<name>A0A545SLA0_9GAMM</name>
<sequence>MRLFYTILLFLLSSSVFAKTVQIRGFDLEVGEEWKHEETVVGTRIYVPSSKDEIEFSPFLMPEGATIEVVIKESEKHLYYKVGIFIASDTEPKFDQFSGKYTKSWLAYSKNVVMHVKYSSYNEISDSHISNVKNILSKINWAKP</sequence>
<evidence type="ECO:0000313" key="2">
    <source>
        <dbReference type="EMBL" id="TQV65759.1"/>
    </source>
</evidence>
<dbReference type="AlphaFoldDB" id="A0A545SLA0"/>
<feature type="chain" id="PRO_5021917193" evidence="1">
    <location>
        <begin position="19"/>
        <end position="144"/>
    </location>
</feature>
<organism evidence="2 3">
    <name type="scientific">Exilibacterium tricleocarpae</name>
    <dbReference type="NCBI Taxonomy" id="2591008"/>
    <lineage>
        <taxon>Bacteria</taxon>
        <taxon>Pseudomonadati</taxon>
        <taxon>Pseudomonadota</taxon>
        <taxon>Gammaproteobacteria</taxon>
        <taxon>Cellvibrionales</taxon>
        <taxon>Cellvibrionaceae</taxon>
        <taxon>Exilibacterium</taxon>
    </lineage>
</organism>
<protein>
    <submittedName>
        <fullName evidence="2">Uncharacterized protein</fullName>
    </submittedName>
</protein>
<feature type="signal peptide" evidence="1">
    <location>
        <begin position="1"/>
        <end position="18"/>
    </location>
</feature>
<comment type="caution">
    <text evidence="2">The sequence shown here is derived from an EMBL/GenBank/DDBJ whole genome shotgun (WGS) entry which is preliminary data.</text>
</comment>
<dbReference type="EMBL" id="VHSG01000053">
    <property type="protein sequence ID" value="TQV65759.1"/>
    <property type="molecule type" value="Genomic_DNA"/>
</dbReference>
<keyword evidence="3" id="KW-1185">Reference proteome</keyword>
<evidence type="ECO:0000313" key="3">
    <source>
        <dbReference type="Proteomes" id="UP000319732"/>
    </source>
</evidence>
<gene>
    <name evidence="2" type="ORF">FKG94_28150</name>
</gene>
<accession>A0A545SLA0</accession>
<dbReference type="Proteomes" id="UP000319732">
    <property type="component" value="Unassembled WGS sequence"/>
</dbReference>
<dbReference type="RefSeq" id="WP_142930285.1">
    <property type="nucleotide sequence ID" value="NZ_ML660128.1"/>
</dbReference>
<evidence type="ECO:0000256" key="1">
    <source>
        <dbReference type="SAM" id="SignalP"/>
    </source>
</evidence>
<proteinExistence type="predicted"/>
<reference evidence="2 3" key="1">
    <citation type="submission" date="2019-06" db="EMBL/GenBank/DDBJ databases">
        <title>Whole genome sequence for Cellvibrionaceae sp. R142.</title>
        <authorList>
            <person name="Wang G."/>
        </authorList>
    </citation>
    <scope>NUCLEOTIDE SEQUENCE [LARGE SCALE GENOMIC DNA]</scope>
    <source>
        <strain evidence="2 3">R142</strain>
    </source>
</reference>